<reference evidence="6" key="2">
    <citation type="submission" date="2020-09" db="EMBL/GenBank/DDBJ databases">
        <authorList>
            <person name="Sun Q."/>
            <person name="Ohkuma M."/>
        </authorList>
    </citation>
    <scope>NUCLEOTIDE SEQUENCE</scope>
    <source>
        <strain evidence="6">JCM 3035</strain>
    </source>
</reference>
<evidence type="ECO:0000313" key="7">
    <source>
        <dbReference type="Proteomes" id="UP000637788"/>
    </source>
</evidence>
<reference evidence="6" key="1">
    <citation type="journal article" date="2014" name="Int. J. Syst. Evol. Microbiol.">
        <title>Complete genome sequence of Corynebacterium casei LMG S-19264T (=DSM 44701T), isolated from a smear-ripened cheese.</title>
        <authorList>
            <consortium name="US DOE Joint Genome Institute (JGI-PGF)"/>
            <person name="Walter F."/>
            <person name="Albersmeier A."/>
            <person name="Kalinowski J."/>
            <person name="Ruckert C."/>
        </authorList>
    </citation>
    <scope>NUCLEOTIDE SEQUENCE</scope>
    <source>
        <strain evidence="6">JCM 3035</strain>
    </source>
</reference>
<dbReference type="SUPFAM" id="SSF56371">
    <property type="entry name" value="Ribosome inactivating proteins (RIP)"/>
    <property type="match status" value="1"/>
</dbReference>
<evidence type="ECO:0000259" key="5">
    <source>
        <dbReference type="Pfam" id="PF13472"/>
    </source>
</evidence>
<feature type="active site" description="Nucleophile" evidence="1">
    <location>
        <position position="338"/>
    </location>
</feature>
<dbReference type="GO" id="GO:0030598">
    <property type="term" value="F:rRNA N-glycosylase activity"/>
    <property type="evidence" value="ECO:0007669"/>
    <property type="project" value="InterPro"/>
</dbReference>
<feature type="transmembrane region" description="Helical" evidence="4">
    <location>
        <begin position="29"/>
        <end position="47"/>
    </location>
</feature>
<dbReference type="InterPro" id="IPR037460">
    <property type="entry name" value="SEST-like"/>
</dbReference>
<dbReference type="SUPFAM" id="SSF52266">
    <property type="entry name" value="SGNH hydrolase"/>
    <property type="match status" value="1"/>
</dbReference>
<keyword evidence="4" id="KW-0812">Transmembrane</keyword>
<organism evidence="6 7">
    <name type="scientific">Streptomyces flaveus</name>
    <dbReference type="NCBI Taxonomy" id="66370"/>
    <lineage>
        <taxon>Bacteria</taxon>
        <taxon>Bacillati</taxon>
        <taxon>Actinomycetota</taxon>
        <taxon>Actinomycetes</taxon>
        <taxon>Kitasatosporales</taxon>
        <taxon>Streptomycetaceae</taxon>
        <taxon>Streptomyces</taxon>
        <taxon>Streptomyces aurantiacus group</taxon>
    </lineage>
</organism>
<dbReference type="PANTHER" id="PTHR37981:SF1">
    <property type="entry name" value="SGNH HYDROLASE-TYPE ESTERASE DOMAIN-CONTAINING PROTEIN"/>
    <property type="match status" value="1"/>
</dbReference>
<dbReference type="Proteomes" id="UP000637788">
    <property type="component" value="Unassembled WGS sequence"/>
</dbReference>
<evidence type="ECO:0000256" key="4">
    <source>
        <dbReference type="SAM" id="Phobius"/>
    </source>
</evidence>
<name>A0A917R790_9ACTN</name>
<keyword evidence="2" id="KW-1015">Disulfide bond</keyword>
<dbReference type="GO" id="GO:0004806">
    <property type="term" value="F:triacylglycerol lipase activity"/>
    <property type="evidence" value="ECO:0007669"/>
    <property type="project" value="TreeGrafter"/>
</dbReference>
<dbReference type="GO" id="GO:0019433">
    <property type="term" value="P:triglyceride catabolic process"/>
    <property type="evidence" value="ECO:0007669"/>
    <property type="project" value="TreeGrafter"/>
</dbReference>
<evidence type="ECO:0000313" key="6">
    <source>
        <dbReference type="EMBL" id="GGK93923.1"/>
    </source>
</evidence>
<evidence type="ECO:0000256" key="2">
    <source>
        <dbReference type="PIRSR" id="PIRSR637460-2"/>
    </source>
</evidence>
<feature type="active site" evidence="1">
    <location>
        <position position="585"/>
    </location>
</feature>
<dbReference type="EMBL" id="BMPQ01000020">
    <property type="protein sequence ID" value="GGK93923.1"/>
    <property type="molecule type" value="Genomic_DNA"/>
</dbReference>
<keyword evidence="7" id="KW-1185">Reference proteome</keyword>
<feature type="disulfide bond" evidence="2">
    <location>
        <begin position="509"/>
        <end position="563"/>
    </location>
</feature>
<dbReference type="Gene3D" id="3.40.50.1110">
    <property type="entry name" value="SGNH hydrolase"/>
    <property type="match status" value="1"/>
</dbReference>
<dbReference type="GO" id="GO:0017148">
    <property type="term" value="P:negative regulation of translation"/>
    <property type="evidence" value="ECO:0007669"/>
    <property type="project" value="InterPro"/>
</dbReference>
<comment type="caution">
    <text evidence="6">The sequence shown here is derived from an EMBL/GenBank/DDBJ whole genome shotgun (WGS) entry which is preliminary data.</text>
</comment>
<accession>A0A917R790</accession>
<feature type="domain" description="SGNH hydrolase-type esterase" evidence="5">
    <location>
        <begin position="334"/>
        <end position="593"/>
    </location>
</feature>
<keyword evidence="4" id="KW-0472">Membrane</keyword>
<dbReference type="Pfam" id="PF00161">
    <property type="entry name" value="RIP"/>
    <property type="match status" value="1"/>
</dbReference>
<sequence>MEKTPITGAGPTPGARARRRRPRWLSGKFLALFLAGAMLLGGGALVLPQLQKQADAADENLRANWELGDGPEGATAYGAFIKELQAMLGQAQIVVASDGNRRPVYTTNPKSDQTVTINIIPELGWTLSVVVNLSNLYVTQLSCTALPDSPGYRYLLTEDGKAPEPKEKDTYYFPEGYDALAGQKYADRGLTDVQLGNQAFDNAVQSMCPQGGKAPVVKDAARGVQTLIVGISEATRIRQIAQAGGKAINNFQSHTLSGEDVNAMRSWGKMSAVYRDSSAPSVTVYNLPINDGRDAARILMVALGGDTPSAQPSTGAAPAPSADVGEATRKDYVALGDSYSAGTGAGPYLPNDGTITAPGPDLKVINPPASVNHNGNCQRSEQAYGPQVAKEYGGPQGFIGSFTFAACAGAVSQDVVDKQLAALSADTDLVTLTIGGNDVKFATAMATCAAPEPWAEACGLGLTRSVEAMRDPKLAGQLAATYAKVLDAAPNARLIVPGYPKLFDVNASCTFTQNRFNPYPEVRKQMNAAAVELNKVIQDAVKQAGSRVQFLDAQPFFDGHGICDSDPFLTDPASVGASALNDSYHPNTKGHQAYASLVARALGA</sequence>
<evidence type="ECO:0000256" key="3">
    <source>
        <dbReference type="SAM" id="MobiDB-lite"/>
    </source>
</evidence>
<evidence type="ECO:0000256" key="1">
    <source>
        <dbReference type="PIRSR" id="PIRSR637460-1"/>
    </source>
</evidence>
<dbReference type="InterPro" id="IPR036514">
    <property type="entry name" value="SGNH_hydro_sf"/>
</dbReference>
<dbReference type="PANTHER" id="PTHR37981">
    <property type="entry name" value="LIPASE 2"/>
    <property type="match status" value="1"/>
</dbReference>
<feature type="disulfide bond" evidence="2">
    <location>
        <begin position="377"/>
        <end position="407"/>
    </location>
</feature>
<dbReference type="InterPro" id="IPR013830">
    <property type="entry name" value="SGNH_hydro"/>
</dbReference>
<dbReference type="Gene3D" id="3.40.420.10">
    <property type="entry name" value="Ricin (A subunit), domain 1"/>
    <property type="match status" value="1"/>
</dbReference>
<feature type="disulfide bond" evidence="2">
    <location>
        <begin position="448"/>
        <end position="458"/>
    </location>
</feature>
<proteinExistence type="predicted"/>
<dbReference type="InterPro" id="IPR017989">
    <property type="entry name" value="Ribosome_inactivat_1/2"/>
</dbReference>
<dbReference type="AlphaFoldDB" id="A0A917R790"/>
<dbReference type="PRINTS" id="PR00396">
    <property type="entry name" value="SHIGARICIN"/>
</dbReference>
<dbReference type="Pfam" id="PF13472">
    <property type="entry name" value="Lipase_GDSL_2"/>
    <property type="match status" value="1"/>
</dbReference>
<gene>
    <name evidence="6" type="ORF">GCM10010094_63370</name>
</gene>
<protein>
    <recommendedName>
        <fullName evidence="5">SGNH hydrolase-type esterase domain-containing protein</fullName>
    </recommendedName>
</protein>
<dbReference type="CDD" id="cd01823">
    <property type="entry name" value="SEST_like"/>
    <property type="match status" value="1"/>
</dbReference>
<feature type="region of interest" description="Disordered" evidence="3">
    <location>
        <begin position="1"/>
        <end position="20"/>
    </location>
</feature>
<keyword evidence="4" id="KW-1133">Transmembrane helix</keyword>
<dbReference type="InterPro" id="IPR001574">
    <property type="entry name" value="Ribosome_inactivat_prot"/>
</dbReference>
<dbReference type="InterPro" id="IPR036041">
    <property type="entry name" value="Ribosome-inact_prot_sf"/>
</dbReference>
<dbReference type="InterPro" id="IPR016138">
    <property type="entry name" value="Ribosome_inactivat_prot_sub1"/>
</dbReference>
<dbReference type="RefSeq" id="WP_189325231.1">
    <property type="nucleotide sequence ID" value="NZ_BMPQ01000020.1"/>
</dbReference>